<protein>
    <recommendedName>
        <fullName evidence="5">Putative 3-methyladenine DNA glycosylase</fullName>
        <ecNumber evidence="5">3.2.2.-</ecNumber>
    </recommendedName>
</protein>
<keyword evidence="3 5" id="KW-0378">Hydrolase</keyword>
<comment type="similarity">
    <text evidence="1 5">Belongs to the DNA glycosylase MPG family.</text>
</comment>
<dbReference type="InterPro" id="IPR036995">
    <property type="entry name" value="MPG_sf"/>
</dbReference>
<dbReference type="GO" id="GO:0003905">
    <property type="term" value="F:alkylbase DNA N-glycosylase activity"/>
    <property type="evidence" value="ECO:0007669"/>
    <property type="project" value="InterPro"/>
</dbReference>
<dbReference type="NCBIfam" id="NF002003">
    <property type="entry name" value="PRK00802.1-3"/>
    <property type="match status" value="1"/>
</dbReference>
<accession>A0A1H9AWK7</accession>
<organism evidence="6 7">
    <name type="scientific">Faunimonas pinastri</name>
    <dbReference type="NCBI Taxonomy" id="1855383"/>
    <lineage>
        <taxon>Bacteria</taxon>
        <taxon>Pseudomonadati</taxon>
        <taxon>Pseudomonadota</taxon>
        <taxon>Alphaproteobacteria</taxon>
        <taxon>Hyphomicrobiales</taxon>
        <taxon>Afifellaceae</taxon>
        <taxon>Faunimonas</taxon>
    </lineage>
</organism>
<dbReference type="HAMAP" id="MF_00527">
    <property type="entry name" value="3MGH"/>
    <property type="match status" value="1"/>
</dbReference>
<keyword evidence="4 5" id="KW-0234">DNA repair</keyword>
<proteinExistence type="inferred from homology"/>
<dbReference type="Proteomes" id="UP000199647">
    <property type="component" value="Unassembled WGS sequence"/>
</dbReference>
<dbReference type="AlphaFoldDB" id="A0A1H9AWK7"/>
<dbReference type="GO" id="GO:0006284">
    <property type="term" value="P:base-excision repair"/>
    <property type="evidence" value="ECO:0007669"/>
    <property type="project" value="InterPro"/>
</dbReference>
<dbReference type="EC" id="3.2.2.-" evidence="5"/>
<keyword evidence="2 5" id="KW-0227">DNA damage</keyword>
<gene>
    <name evidence="6" type="ORF">SAMN05216548_101548</name>
</gene>
<dbReference type="GO" id="GO:0003677">
    <property type="term" value="F:DNA binding"/>
    <property type="evidence" value="ECO:0007669"/>
    <property type="project" value="InterPro"/>
</dbReference>
<dbReference type="RefSeq" id="WP_092495187.1">
    <property type="nucleotide sequence ID" value="NZ_FOFG01000001.1"/>
</dbReference>
<dbReference type="PANTHER" id="PTHR10429:SF0">
    <property type="entry name" value="DNA-3-METHYLADENINE GLYCOSYLASE"/>
    <property type="match status" value="1"/>
</dbReference>
<name>A0A1H9AWK7_9HYPH</name>
<dbReference type="Gene3D" id="3.10.300.10">
    <property type="entry name" value="Methylpurine-DNA glycosylase (MPG)"/>
    <property type="match status" value="1"/>
</dbReference>
<evidence type="ECO:0000256" key="3">
    <source>
        <dbReference type="ARBA" id="ARBA00022801"/>
    </source>
</evidence>
<evidence type="ECO:0000256" key="4">
    <source>
        <dbReference type="ARBA" id="ARBA00023204"/>
    </source>
</evidence>
<dbReference type="PANTHER" id="PTHR10429">
    <property type="entry name" value="DNA-3-METHYLADENINE GLYCOSYLASE"/>
    <property type="match status" value="1"/>
</dbReference>
<dbReference type="EMBL" id="FOFG01000001">
    <property type="protein sequence ID" value="SEP81150.1"/>
    <property type="molecule type" value="Genomic_DNA"/>
</dbReference>
<reference evidence="6 7" key="1">
    <citation type="submission" date="2016-10" db="EMBL/GenBank/DDBJ databases">
        <authorList>
            <person name="de Groot N.N."/>
        </authorList>
    </citation>
    <scope>NUCLEOTIDE SEQUENCE [LARGE SCALE GENOMIC DNA]</scope>
    <source>
        <strain evidence="6 7">A52C2</strain>
    </source>
</reference>
<dbReference type="InterPro" id="IPR003180">
    <property type="entry name" value="MPG"/>
</dbReference>
<dbReference type="SUPFAM" id="SSF50486">
    <property type="entry name" value="FMT C-terminal domain-like"/>
    <property type="match status" value="1"/>
</dbReference>
<dbReference type="NCBIfam" id="TIGR00567">
    <property type="entry name" value="3mg"/>
    <property type="match status" value="1"/>
</dbReference>
<dbReference type="InterPro" id="IPR011034">
    <property type="entry name" value="Formyl_transferase-like_C_sf"/>
</dbReference>
<keyword evidence="7" id="KW-1185">Reference proteome</keyword>
<evidence type="ECO:0000256" key="5">
    <source>
        <dbReference type="HAMAP-Rule" id="MF_00527"/>
    </source>
</evidence>
<dbReference type="OrthoDB" id="9794313at2"/>
<evidence type="ECO:0000313" key="7">
    <source>
        <dbReference type="Proteomes" id="UP000199647"/>
    </source>
</evidence>
<dbReference type="CDD" id="cd00540">
    <property type="entry name" value="AAG"/>
    <property type="match status" value="1"/>
</dbReference>
<evidence type="ECO:0000256" key="1">
    <source>
        <dbReference type="ARBA" id="ARBA00009232"/>
    </source>
</evidence>
<dbReference type="STRING" id="1855383.SAMN05216548_101548"/>
<dbReference type="Pfam" id="PF02245">
    <property type="entry name" value="Pur_DNA_glyco"/>
    <property type="match status" value="1"/>
</dbReference>
<evidence type="ECO:0000313" key="6">
    <source>
        <dbReference type="EMBL" id="SEP81150.1"/>
    </source>
</evidence>
<evidence type="ECO:0000256" key="2">
    <source>
        <dbReference type="ARBA" id="ARBA00022763"/>
    </source>
</evidence>
<sequence length="214" mass="22944">MDQPLAPHCALDLSELRPLSRAELPADTVELSRFLIGRTLVHRTAQGTLAGRIVETEAYLPDDAASHAFRGPTKRNGSMFLRRGHAYVYISYGVWPCMNVSSDEAGTGAAVLLRALEIVSGAETMLAEKPAPLRDLARGPGRLARAMRITLGDDGLDLCATGDAVPPLFLAGAIRQIGEIGASVRIGITKEADRLLRFFERGNSAVSGPGRLNR</sequence>